<evidence type="ECO:0000256" key="1">
    <source>
        <dbReference type="SAM" id="MobiDB-lite"/>
    </source>
</evidence>
<proteinExistence type="predicted"/>
<organism evidence="2 3">
    <name type="scientific">Fodinicola feengrottensis</name>
    <dbReference type="NCBI Taxonomy" id="435914"/>
    <lineage>
        <taxon>Bacteria</taxon>
        <taxon>Bacillati</taxon>
        <taxon>Actinomycetota</taxon>
        <taxon>Actinomycetes</taxon>
        <taxon>Mycobacteriales</taxon>
        <taxon>Fodinicola</taxon>
    </lineage>
</organism>
<feature type="compositionally biased region" description="Polar residues" evidence="1">
    <location>
        <begin position="14"/>
        <end position="25"/>
    </location>
</feature>
<dbReference type="EMBL" id="BAAANY010000009">
    <property type="protein sequence ID" value="GAA1676881.1"/>
    <property type="molecule type" value="Genomic_DNA"/>
</dbReference>
<gene>
    <name evidence="2" type="ORF">GCM10009765_27740</name>
</gene>
<evidence type="ECO:0000313" key="3">
    <source>
        <dbReference type="Proteomes" id="UP001500618"/>
    </source>
</evidence>
<accession>A0ABN2GU67</accession>
<feature type="region of interest" description="Disordered" evidence="1">
    <location>
        <begin position="14"/>
        <end position="48"/>
    </location>
</feature>
<feature type="compositionally biased region" description="Polar residues" evidence="1">
    <location>
        <begin position="93"/>
        <end position="103"/>
    </location>
</feature>
<name>A0ABN2GU67_9ACTN</name>
<keyword evidence="3" id="KW-1185">Reference proteome</keyword>
<feature type="region of interest" description="Disordered" evidence="1">
    <location>
        <begin position="81"/>
        <end position="103"/>
    </location>
</feature>
<dbReference type="RefSeq" id="WP_344310432.1">
    <property type="nucleotide sequence ID" value="NZ_BAAANY010000009.1"/>
</dbReference>
<sequence>MTLVNLNEVGVLSQSGQGYDTNAGDQHSESRSFVGKMDASQAGLKGSAGSSFTNISTLSGANLTQLANHIAEQARRAVTTENTLVNSDDDAHSAQQGSLGSADTFTSALSRGINA</sequence>
<reference evidence="2 3" key="1">
    <citation type="journal article" date="2019" name="Int. J. Syst. Evol. Microbiol.">
        <title>The Global Catalogue of Microorganisms (GCM) 10K type strain sequencing project: providing services to taxonomists for standard genome sequencing and annotation.</title>
        <authorList>
            <consortium name="The Broad Institute Genomics Platform"/>
            <consortium name="The Broad Institute Genome Sequencing Center for Infectious Disease"/>
            <person name="Wu L."/>
            <person name="Ma J."/>
        </authorList>
    </citation>
    <scope>NUCLEOTIDE SEQUENCE [LARGE SCALE GENOMIC DNA]</scope>
    <source>
        <strain evidence="2 3">JCM 14718</strain>
    </source>
</reference>
<dbReference type="Proteomes" id="UP001500618">
    <property type="component" value="Unassembled WGS sequence"/>
</dbReference>
<protein>
    <submittedName>
        <fullName evidence="2">Uncharacterized protein</fullName>
    </submittedName>
</protein>
<comment type="caution">
    <text evidence="2">The sequence shown here is derived from an EMBL/GenBank/DDBJ whole genome shotgun (WGS) entry which is preliminary data.</text>
</comment>
<evidence type="ECO:0000313" key="2">
    <source>
        <dbReference type="EMBL" id="GAA1676881.1"/>
    </source>
</evidence>